<dbReference type="Pfam" id="PF02902">
    <property type="entry name" value="Peptidase_C48"/>
    <property type="match status" value="1"/>
</dbReference>
<feature type="compositionally biased region" description="Basic and acidic residues" evidence="4">
    <location>
        <begin position="207"/>
        <end position="231"/>
    </location>
</feature>
<proteinExistence type="inferred from homology"/>
<dbReference type="GO" id="GO:0006508">
    <property type="term" value="P:proteolysis"/>
    <property type="evidence" value="ECO:0007669"/>
    <property type="project" value="UniProtKB-KW"/>
</dbReference>
<feature type="compositionally biased region" description="Low complexity" evidence="4">
    <location>
        <begin position="50"/>
        <end position="76"/>
    </location>
</feature>
<dbReference type="InterPro" id="IPR003653">
    <property type="entry name" value="Peptidase_C48_C"/>
</dbReference>
<evidence type="ECO:0000256" key="3">
    <source>
        <dbReference type="ARBA" id="ARBA00022801"/>
    </source>
</evidence>
<gene>
    <name evidence="6" type="ORF">E5676_scaffold127G00900</name>
</gene>
<dbReference type="Gene3D" id="3.40.395.10">
    <property type="entry name" value="Adenoviral Proteinase, Chain A"/>
    <property type="match status" value="1"/>
</dbReference>
<dbReference type="GO" id="GO:0008234">
    <property type="term" value="F:cysteine-type peptidase activity"/>
    <property type="evidence" value="ECO:0007669"/>
    <property type="project" value="InterPro"/>
</dbReference>
<evidence type="ECO:0000256" key="4">
    <source>
        <dbReference type="SAM" id="MobiDB-lite"/>
    </source>
</evidence>
<feature type="region of interest" description="Disordered" evidence="4">
    <location>
        <begin position="188"/>
        <end position="231"/>
    </location>
</feature>
<dbReference type="Proteomes" id="UP000321947">
    <property type="component" value="Unassembled WGS sequence"/>
</dbReference>
<organism evidence="6 7">
    <name type="scientific">Cucumis melo var. makuwa</name>
    <name type="common">Oriental melon</name>
    <dbReference type="NCBI Taxonomy" id="1194695"/>
    <lineage>
        <taxon>Eukaryota</taxon>
        <taxon>Viridiplantae</taxon>
        <taxon>Streptophyta</taxon>
        <taxon>Embryophyta</taxon>
        <taxon>Tracheophyta</taxon>
        <taxon>Spermatophyta</taxon>
        <taxon>Magnoliopsida</taxon>
        <taxon>eudicotyledons</taxon>
        <taxon>Gunneridae</taxon>
        <taxon>Pentapetalae</taxon>
        <taxon>rosids</taxon>
        <taxon>fabids</taxon>
        <taxon>Cucurbitales</taxon>
        <taxon>Cucurbitaceae</taxon>
        <taxon>Benincaseae</taxon>
        <taxon>Cucumis</taxon>
    </lineage>
</organism>
<feature type="region of interest" description="Disordered" evidence="4">
    <location>
        <begin position="29"/>
        <end position="122"/>
    </location>
</feature>
<name>A0A5D3CHD1_CUCMM</name>
<evidence type="ECO:0000313" key="7">
    <source>
        <dbReference type="Proteomes" id="UP000321947"/>
    </source>
</evidence>
<evidence type="ECO:0000313" key="6">
    <source>
        <dbReference type="EMBL" id="TYK09796.1"/>
    </source>
</evidence>
<comment type="similarity">
    <text evidence="1">Belongs to the peptidase C48 family.</text>
</comment>
<dbReference type="AlphaFoldDB" id="A0A5D3CHD1"/>
<sequence length="435" mass="49942">MLQKNIFDNKNTIVQAKLKLSTQEKAFMESQIQRDDNMKMEDGESMPDINNSDNTTPNDTTNNQSLDNNNLQSTSSPQLSPRRKKRQTVADESEMHPMTKKKSRRSNYKEQQSHSKSYTRLKKDVKEVHKDVSVLTSIVCRMDDTIRKQSLELSEMKQMLERLLQAMMILITSKMIFMMDLIKDNMDKDDNHQNREDMMSNDQPYVEEQHTQDRNMETQRKHQKESGGDISIDGRDANLLLTIRDISDNLNAQSQKEKDLPEMIITLPLVSQPLPLCEILPSSSNTLNQPAVAQLDQTVQIHEVSPSISNVNEESQLQSTSTEKNRISIDHGFAIIPLPEKMSYIRKLCKVGDVNYVIGCINIKEHWLATAADMKKCKIYVFDSMPNYVEKKLVDQALEMSTRYITSLAIAIGVDLHSKRFKYGPWPVIRSTITL</sequence>
<protein>
    <submittedName>
        <fullName evidence="6">Ulp1-like peptidase</fullName>
    </submittedName>
</protein>
<reference evidence="6 7" key="1">
    <citation type="submission" date="2019-08" db="EMBL/GenBank/DDBJ databases">
        <title>Draft genome sequences of two oriental melons (Cucumis melo L. var makuwa).</title>
        <authorList>
            <person name="Kwon S.-Y."/>
        </authorList>
    </citation>
    <scope>NUCLEOTIDE SEQUENCE [LARGE SCALE GENOMIC DNA]</scope>
    <source>
        <strain evidence="7">cv. Chang Bougi</strain>
        <tissue evidence="6">Leaf</tissue>
    </source>
</reference>
<evidence type="ECO:0000259" key="5">
    <source>
        <dbReference type="Pfam" id="PF02902"/>
    </source>
</evidence>
<comment type="caution">
    <text evidence="6">The sequence shown here is derived from an EMBL/GenBank/DDBJ whole genome shotgun (WGS) entry which is preliminary data.</text>
</comment>
<dbReference type="InterPro" id="IPR038765">
    <property type="entry name" value="Papain-like_cys_pep_sf"/>
</dbReference>
<feature type="compositionally biased region" description="Basic and acidic residues" evidence="4">
    <location>
        <begin position="188"/>
        <end position="198"/>
    </location>
</feature>
<keyword evidence="2" id="KW-0645">Protease</keyword>
<feature type="domain" description="Ubiquitin-like protease family profile" evidence="5">
    <location>
        <begin position="353"/>
        <end position="393"/>
    </location>
</feature>
<feature type="compositionally biased region" description="Basic and acidic residues" evidence="4">
    <location>
        <begin position="32"/>
        <end position="42"/>
    </location>
</feature>
<dbReference type="SUPFAM" id="SSF54001">
    <property type="entry name" value="Cysteine proteinases"/>
    <property type="match status" value="1"/>
</dbReference>
<evidence type="ECO:0000256" key="2">
    <source>
        <dbReference type="ARBA" id="ARBA00022670"/>
    </source>
</evidence>
<evidence type="ECO:0000256" key="1">
    <source>
        <dbReference type="ARBA" id="ARBA00005234"/>
    </source>
</evidence>
<dbReference type="EMBL" id="SSTD01011467">
    <property type="protein sequence ID" value="TYK09796.1"/>
    <property type="molecule type" value="Genomic_DNA"/>
</dbReference>
<accession>A0A5D3CHD1</accession>
<keyword evidence="3" id="KW-0378">Hydrolase</keyword>